<dbReference type="Gene3D" id="2.40.330.10">
    <property type="entry name" value="DNA-binding pseudobarrel domain"/>
    <property type="match status" value="2"/>
</dbReference>
<dbReference type="InterPro" id="IPR003340">
    <property type="entry name" value="B3_DNA-bd"/>
</dbReference>
<name>A0A7J6W2G3_THATH</name>
<proteinExistence type="predicted"/>
<organism evidence="7 8">
    <name type="scientific">Thalictrum thalictroides</name>
    <name type="common">Rue-anemone</name>
    <name type="synonym">Anemone thalictroides</name>
    <dbReference type="NCBI Taxonomy" id="46969"/>
    <lineage>
        <taxon>Eukaryota</taxon>
        <taxon>Viridiplantae</taxon>
        <taxon>Streptophyta</taxon>
        <taxon>Embryophyta</taxon>
        <taxon>Tracheophyta</taxon>
        <taxon>Spermatophyta</taxon>
        <taxon>Magnoliopsida</taxon>
        <taxon>Ranunculales</taxon>
        <taxon>Ranunculaceae</taxon>
        <taxon>Thalictroideae</taxon>
        <taxon>Thalictrum</taxon>
    </lineage>
</organism>
<dbReference type="Proteomes" id="UP000554482">
    <property type="component" value="Unassembled WGS sequence"/>
</dbReference>
<evidence type="ECO:0000256" key="1">
    <source>
        <dbReference type="ARBA" id="ARBA00004123"/>
    </source>
</evidence>
<feature type="domain" description="TF-B3" evidence="6">
    <location>
        <begin position="193"/>
        <end position="290"/>
    </location>
</feature>
<dbReference type="OrthoDB" id="623918at2759"/>
<evidence type="ECO:0000256" key="3">
    <source>
        <dbReference type="ARBA" id="ARBA00023125"/>
    </source>
</evidence>
<gene>
    <name evidence="7" type="ORF">FRX31_019441</name>
</gene>
<protein>
    <submittedName>
        <fullName evidence="7">B3 domain-containing transcription factor vrn1</fullName>
    </submittedName>
</protein>
<keyword evidence="2" id="KW-0805">Transcription regulation</keyword>
<dbReference type="SMART" id="SM01019">
    <property type="entry name" value="B3"/>
    <property type="match status" value="2"/>
</dbReference>
<keyword evidence="5" id="KW-0539">Nucleus</keyword>
<dbReference type="GO" id="GO:0005634">
    <property type="term" value="C:nucleus"/>
    <property type="evidence" value="ECO:0007669"/>
    <property type="project" value="UniProtKB-SubCell"/>
</dbReference>
<reference evidence="7 8" key="1">
    <citation type="submission" date="2020-06" db="EMBL/GenBank/DDBJ databases">
        <title>Transcriptomic and genomic resources for Thalictrum thalictroides and T. hernandezii: Facilitating candidate gene discovery in an emerging model plant lineage.</title>
        <authorList>
            <person name="Arias T."/>
            <person name="Riano-Pachon D.M."/>
            <person name="Di Stilio V.S."/>
        </authorList>
    </citation>
    <scope>NUCLEOTIDE SEQUENCE [LARGE SCALE GENOMIC DNA]</scope>
    <source>
        <strain evidence="8">cv. WT478/WT964</strain>
        <tissue evidence="7">Leaves</tissue>
    </source>
</reference>
<evidence type="ECO:0000259" key="6">
    <source>
        <dbReference type="PROSITE" id="PS50863"/>
    </source>
</evidence>
<comment type="subcellular location">
    <subcellularLocation>
        <location evidence="1">Nucleus</location>
    </subcellularLocation>
</comment>
<keyword evidence="8" id="KW-1185">Reference proteome</keyword>
<evidence type="ECO:0000256" key="5">
    <source>
        <dbReference type="ARBA" id="ARBA00023242"/>
    </source>
</evidence>
<dbReference type="CDD" id="cd10017">
    <property type="entry name" value="B3_DNA"/>
    <property type="match status" value="2"/>
</dbReference>
<dbReference type="PANTHER" id="PTHR31920:SF37">
    <property type="entry name" value="B3 DOMAIN-CONTAINING TRANSCRIPTION FACTOR VRN1"/>
    <property type="match status" value="1"/>
</dbReference>
<dbReference type="Pfam" id="PF02362">
    <property type="entry name" value="B3"/>
    <property type="match status" value="2"/>
</dbReference>
<dbReference type="EMBL" id="JABWDY010023349">
    <property type="protein sequence ID" value="KAF5190978.1"/>
    <property type="molecule type" value="Genomic_DNA"/>
</dbReference>
<evidence type="ECO:0000313" key="7">
    <source>
        <dbReference type="EMBL" id="KAF5190978.1"/>
    </source>
</evidence>
<dbReference type="GO" id="GO:0003677">
    <property type="term" value="F:DNA binding"/>
    <property type="evidence" value="ECO:0007669"/>
    <property type="project" value="UniProtKB-KW"/>
</dbReference>
<evidence type="ECO:0000256" key="2">
    <source>
        <dbReference type="ARBA" id="ARBA00023015"/>
    </source>
</evidence>
<dbReference type="PANTHER" id="PTHR31920">
    <property type="entry name" value="B3 DOMAIN-CONTAINING"/>
    <property type="match status" value="1"/>
</dbReference>
<comment type="caution">
    <text evidence="7">The sequence shown here is derived from an EMBL/GenBank/DDBJ whole genome shotgun (WGS) entry which is preliminary data.</text>
</comment>
<keyword evidence="3" id="KW-0238">DNA-binding</keyword>
<evidence type="ECO:0000256" key="4">
    <source>
        <dbReference type="ARBA" id="ARBA00023163"/>
    </source>
</evidence>
<feature type="domain" description="TF-B3" evidence="6">
    <location>
        <begin position="24"/>
        <end position="117"/>
    </location>
</feature>
<evidence type="ECO:0000313" key="8">
    <source>
        <dbReference type="Proteomes" id="UP000554482"/>
    </source>
</evidence>
<keyword evidence="4" id="KW-0804">Transcription</keyword>
<dbReference type="PROSITE" id="PS50863">
    <property type="entry name" value="B3"/>
    <property type="match status" value="2"/>
</dbReference>
<dbReference type="SUPFAM" id="SSF101936">
    <property type="entry name" value="DNA-binding pseudobarrel domain"/>
    <property type="match status" value="2"/>
</dbReference>
<accession>A0A7J6W2G3</accession>
<dbReference type="InterPro" id="IPR015300">
    <property type="entry name" value="DNA-bd_pseudobarrel_sf"/>
</dbReference>
<sequence length="323" mass="37016">MSRFTSKQGGTNQFLHHTDKKKASFFKIIHPNIIKDQQLDLPIMFVKKYENDLSGHVTLKVPTGYVWNIKLKKANGRTYLSDGWKDFVDHHSICAGHVLTFRYDGNSSFYVIICDMTTVEIEYPSKKVKLENRTHGLETLVPGKNVVDNSTRKLTAQLGELSVKNGQLRKLVAEERIKDVMPSMASKPKNPYFVVVMQPSYVGGRCQLNVPGSFMKKHLGKGSQDITMCVLDDASHERIWGARYLCYNNWAKLAWKTFAKDNDLRKNDVCMFELARMKSATFKVSIFREVEEVIPKAVTAHNWHSNLPFISLKFKLLKCIHDL</sequence>
<dbReference type="InterPro" id="IPR050655">
    <property type="entry name" value="Plant_B3_domain"/>
</dbReference>
<dbReference type="AlphaFoldDB" id="A0A7J6W2G3"/>